<organism evidence="8 9">
    <name type="scientific">Candidatus Magasanikbacteria bacterium RIFOXYC12_FULL_33_11</name>
    <dbReference type="NCBI Taxonomy" id="1798701"/>
    <lineage>
        <taxon>Bacteria</taxon>
        <taxon>Candidatus Magasanikiibacteriota</taxon>
    </lineage>
</organism>
<dbReference type="GO" id="GO:0019843">
    <property type="term" value="F:rRNA binding"/>
    <property type="evidence" value="ECO:0007669"/>
    <property type="project" value="UniProtKB-UniRule"/>
</dbReference>
<feature type="domain" description="Large ribosomal subunit protein uL15/eL18" evidence="7">
    <location>
        <begin position="77"/>
        <end position="144"/>
    </location>
</feature>
<comment type="caution">
    <text evidence="8">The sequence shown here is derived from an EMBL/GenBank/DDBJ whole genome shotgun (WGS) entry which is preliminary data.</text>
</comment>
<dbReference type="Pfam" id="PF00828">
    <property type="entry name" value="Ribosomal_L27A"/>
    <property type="match status" value="1"/>
</dbReference>
<keyword evidence="3 4" id="KW-0687">Ribonucleoprotein</keyword>
<evidence type="ECO:0000313" key="9">
    <source>
        <dbReference type="Proteomes" id="UP000178349"/>
    </source>
</evidence>
<dbReference type="PROSITE" id="PS00475">
    <property type="entry name" value="RIBOSOMAL_L15"/>
    <property type="match status" value="1"/>
</dbReference>
<dbReference type="PANTHER" id="PTHR12934">
    <property type="entry name" value="50S RIBOSOMAL PROTEIN L15"/>
    <property type="match status" value="1"/>
</dbReference>
<keyword evidence="4" id="KW-0694">RNA-binding</keyword>
<feature type="compositionally biased region" description="Polar residues" evidence="6">
    <location>
        <begin position="1"/>
        <end position="10"/>
    </location>
</feature>
<accession>A0A1F6NRK7</accession>
<dbReference type="SUPFAM" id="SSF52080">
    <property type="entry name" value="Ribosomal proteins L15p and L18e"/>
    <property type="match status" value="1"/>
</dbReference>
<dbReference type="InterPro" id="IPR005749">
    <property type="entry name" value="Ribosomal_uL15_bac-type"/>
</dbReference>
<keyword evidence="2 4" id="KW-0689">Ribosomal protein</keyword>
<evidence type="ECO:0000256" key="4">
    <source>
        <dbReference type="HAMAP-Rule" id="MF_01341"/>
    </source>
</evidence>
<proteinExistence type="inferred from homology"/>
<dbReference type="GO" id="GO:0003735">
    <property type="term" value="F:structural constituent of ribosome"/>
    <property type="evidence" value="ECO:0007669"/>
    <property type="project" value="InterPro"/>
</dbReference>
<comment type="function">
    <text evidence="4">Binds to the 23S rRNA.</text>
</comment>
<evidence type="ECO:0000256" key="6">
    <source>
        <dbReference type="SAM" id="MobiDB-lite"/>
    </source>
</evidence>
<feature type="region of interest" description="Disordered" evidence="6">
    <location>
        <begin position="1"/>
        <end position="48"/>
    </location>
</feature>
<evidence type="ECO:0000256" key="2">
    <source>
        <dbReference type="ARBA" id="ARBA00022980"/>
    </source>
</evidence>
<evidence type="ECO:0000256" key="3">
    <source>
        <dbReference type="ARBA" id="ARBA00023274"/>
    </source>
</evidence>
<dbReference type="AlphaFoldDB" id="A0A1F6NRK7"/>
<dbReference type="InterPro" id="IPR021131">
    <property type="entry name" value="Ribosomal_uL15/eL18"/>
</dbReference>
<evidence type="ECO:0000256" key="5">
    <source>
        <dbReference type="RuleBase" id="RU003888"/>
    </source>
</evidence>
<keyword evidence="4" id="KW-0699">rRNA-binding</keyword>
<dbReference type="PANTHER" id="PTHR12934:SF11">
    <property type="entry name" value="LARGE RIBOSOMAL SUBUNIT PROTEIN UL15M"/>
    <property type="match status" value="1"/>
</dbReference>
<feature type="compositionally biased region" description="Basic residues" evidence="6">
    <location>
        <begin position="11"/>
        <end position="21"/>
    </location>
</feature>
<evidence type="ECO:0000259" key="7">
    <source>
        <dbReference type="Pfam" id="PF00828"/>
    </source>
</evidence>
<comment type="subunit">
    <text evidence="4">Part of the 50S ribosomal subunit.</text>
</comment>
<dbReference type="HAMAP" id="MF_01341">
    <property type="entry name" value="Ribosomal_uL15"/>
    <property type="match status" value="1"/>
</dbReference>
<dbReference type="Gene3D" id="3.100.10.10">
    <property type="match status" value="1"/>
</dbReference>
<dbReference type="EMBL" id="MFQW01000016">
    <property type="protein sequence ID" value="OGH86488.1"/>
    <property type="molecule type" value="Genomic_DNA"/>
</dbReference>
<dbReference type="GO" id="GO:0006412">
    <property type="term" value="P:translation"/>
    <property type="evidence" value="ECO:0007669"/>
    <property type="project" value="UniProtKB-UniRule"/>
</dbReference>
<name>A0A1F6NRK7_9BACT</name>
<sequence>MSLSPSTLSSKRVKKNTKRLGRGNASGKGNYSARGMKGQRSRSGGKGGLLRHAFKAQLQKVPKLRGFKSPALKPETVTLSMLEKFAVEGTEVTPFFLKEQKVIRSFKKGAKIVASGELKKKLTIKNCLATKKAVEAIEKAGGKIIF</sequence>
<evidence type="ECO:0000256" key="1">
    <source>
        <dbReference type="ARBA" id="ARBA00007320"/>
    </source>
</evidence>
<dbReference type="InterPro" id="IPR001196">
    <property type="entry name" value="Ribosomal_uL15_CS"/>
</dbReference>
<comment type="similarity">
    <text evidence="1 4 5">Belongs to the universal ribosomal protein uL15 family.</text>
</comment>
<reference evidence="8 9" key="1">
    <citation type="journal article" date="2016" name="Nat. Commun.">
        <title>Thousands of microbial genomes shed light on interconnected biogeochemical processes in an aquifer system.</title>
        <authorList>
            <person name="Anantharaman K."/>
            <person name="Brown C.T."/>
            <person name="Hug L.A."/>
            <person name="Sharon I."/>
            <person name="Castelle C.J."/>
            <person name="Probst A.J."/>
            <person name="Thomas B.C."/>
            <person name="Singh A."/>
            <person name="Wilkins M.J."/>
            <person name="Karaoz U."/>
            <person name="Brodie E.L."/>
            <person name="Williams K.H."/>
            <person name="Hubbard S.S."/>
            <person name="Banfield J.F."/>
        </authorList>
    </citation>
    <scope>NUCLEOTIDE SEQUENCE [LARGE SCALE GENOMIC DNA]</scope>
</reference>
<gene>
    <name evidence="4" type="primary">rplO</name>
    <name evidence="8" type="ORF">A2493_03435</name>
</gene>
<protein>
    <recommendedName>
        <fullName evidence="4">Large ribosomal subunit protein uL15</fullName>
    </recommendedName>
</protein>
<dbReference type="GO" id="GO:0022625">
    <property type="term" value="C:cytosolic large ribosomal subunit"/>
    <property type="evidence" value="ECO:0007669"/>
    <property type="project" value="TreeGrafter"/>
</dbReference>
<dbReference type="InterPro" id="IPR036227">
    <property type="entry name" value="Ribosomal_uL15/eL18_sf"/>
</dbReference>
<dbReference type="Proteomes" id="UP000178349">
    <property type="component" value="Unassembled WGS sequence"/>
</dbReference>
<dbReference type="InterPro" id="IPR030878">
    <property type="entry name" value="Ribosomal_uL15"/>
</dbReference>
<evidence type="ECO:0000313" key="8">
    <source>
        <dbReference type="EMBL" id="OGH86488.1"/>
    </source>
</evidence>